<dbReference type="GO" id="GO:0032153">
    <property type="term" value="C:cell division site"/>
    <property type="evidence" value="ECO:0007669"/>
    <property type="project" value="UniProtKB-UniRule"/>
</dbReference>
<dbReference type="GO" id="GO:0000917">
    <property type="term" value="P:division septum assembly"/>
    <property type="evidence" value="ECO:0007669"/>
    <property type="project" value="UniProtKB-KW"/>
</dbReference>
<keyword evidence="3 4" id="KW-0342">GTP-binding</keyword>
<feature type="domain" description="Tubulin/FtsZ GTPase" evidence="6">
    <location>
        <begin position="5"/>
        <end position="197"/>
    </location>
</feature>
<evidence type="ECO:0000256" key="5">
    <source>
        <dbReference type="NCBIfam" id="TIGR00065"/>
    </source>
</evidence>
<dbReference type="SUPFAM" id="SSF55307">
    <property type="entry name" value="Tubulin C-terminal domain-like"/>
    <property type="match status" value="1"/>
</dbReference>
<evidence type="ECO:0000256" key="2">
    <source>
        <dbReference type="ARBA" id="ARBA00022741"/>
    </source>
</evidence>
<dbReference type="InterPro" id="IPR018316">
    <property type="entry name" value="Tubulin/FtsZ_2-layer-sand-dom"/>
</dbReference>
<comment type="subunit">
    <text evidence="4">Homodimer. Polymerizes to form a dynamic ring structure in a strictly GTP-dependent manner. Interacts directly with several other division proteins.</text>
</comment>
<dbReference type="EMBL" id="MHUG01000008">
    <property type="protein sequence ID" value="OHA73728.1"/>
    <property type="molecule type" value="Genomic_DNA"/>
</dbReference>
<reference evidence="8 9" key="1">
    <citation type="journal article" date="2016" name="Nat. Commun.">
        <title>Thousands of microbial genomes shed light on interconnected biogeochemical processes in an aquifer system.</title>
        <authorList>
            <person name="Anantharaman K."/>
            <person name="Brown C.T."/>
            <person name="Hug L.A."/>
            <person name="Sharon I."/>
            <person name="Castelle C.J."/>
            <person name="Probst A.J."/>
            <person name="Thomas B.C."/>
            <person name="Singh A."/>
            <person name="Wilkins M.J."/>
            <person name="Karaoz U."/>
            <person name="Brodie E.L."/>
            <person name="Williams K.H."/>
            <person name="Hubbard S.S."/>
            <person name="Banfield J.F."/>
        </authorList>
    </citation>
    <scope>NUCLEOTIDE SEQUENCE [LARGE SCALE GENOMIC DNA]</scope>
</reference>
<dbReference type="SUPFAM" id="SSF52490">
    <property type="entry name" value="Tubulin nucleotide-binding domain-like"/>
    <property type="match status" value="1"/>
</dbReference>
<evidence type="ECO:0000313" key="9">
    <source>
        <dbReference type="Proteomes" id="UP000176917"/>
    </source>
</evidence>
<keyword evidence="2 4" id="KW-0547">Nucleotide-binding</keyword>
<name>A0A1G2RMK0_9BACT</name>
<dbReference type="InterPro" id="IPR036525">
    <property type="entry name" value="Tubulin/FtsZ_GTPase_sf"/>
</dbReference>
<comment type="function">
    <text evidence="4">Essential cell division protein that forms a contractile ring structure (Z ring) at the future cell division site. The regulation of the ring assembly controls the timing and the location of cell division. One of the functions of the FtsZ ring is to recruit other cell division proteins to the septum to produce a new cell wall between the dividing cells. Binds GTP and shows GTPase activity.</text>
</comment>
<evidence type="ECO:0000259" key="7">
    <source>
        <dbReference type="SMART" id="SM00865"/>
    </source>
</evidence>
<keyword evidence="4" id="KW-0717">Septation</keyword>
<dbReference type="GO" id="GO:0005525">
    <property type="term" value="F:GTP binding"/>
    <property type="evidence" value="ECO:0007669"/>
    <property type="project" value="UniProtKB-UniRule"/>
</dbReference>
<dbReference type="SMART" id="SM00865">
    <property type="entry name" value="Tubulin_C"/>
    <property type="match status" value="1"/>
</dbReference>
<dbReference type="InterPro" id="IPR000158">
    <property type="entry name" value="Cell_div_FtsZ"/>
</dbReference>
<dbReference type="GO" id="GO:0051258">
    <property type="term" value="P:protein polymerization"/>
    <property type="evidence" value="ECO:0007669"/>
    <property type="project" value="UniProtKB-UniRule"/>
</dbReference>
<comment type="similarity">
    <text evidence="1 4">Belongs to the FtsZ family.</text>
</comment>
<dbReference type="InterPro" id="IPR024757">
    <property type="entry name" value="FtsZ_C"/>
</dbReference>
<dbReference type="GO" id="GO:0003924">
    <property type="term" value="F:GTPase activity"/>
    <property type="evidence" value="ECO:0007669"/>
    <property type="project" value="UniProtKB-UniRule"/>
</dbReference>
<dbReference type="PANTHER" id="PTHR30314:SF3">
    <property type="entry name" value="MITOCHONDRIAL DIVISION PROTEIN FSZA"/>
    <property type="match status" value="1"/>
</dbReference>
<feature type="binding site" evidence="4">
    <location>
        <begin position="100"/>
        <end position="102"/>
    </location>
    <ligand>
        <name>GTP</name>
        <dbReference type="ChEBI" id="CHEBI:37565"/>
    </ligand>
</feature>
<dbReference type="Proteomes" id="UP000176917">
    <property type="component" value="Unassembled WGS sequence"/>
</dbReference>
<dbReference type="NCBIfam" id="TIGR00065">
    <property type="entry name" value="ftsZ"/>
    <property type="match status" value="1"/>
</dbReference>
<keyword evidence="4" id="KW-0963">Cytoplasm</keyword>
<dbReference type="Pfam" id="PF00091">
    <property type="entry name" value="Tubulin"/>
    <property type="match status" value="1"/>
</dbReference>
<proteinExistence type="inferred from homology"/>
<dbReference type="PANTHER" id="PTHR30314">
    <property type="entry name" value="CELL DIVISION PROTEIN FTSZ-RELATED"/>
    <property type="match status" value="1"/>
</dbReference>
<comment type="caution">
    <text evidence="8">The sequence shown here is derived from an EMBL/GenBank/DDBJ whole genome shotgun (WGS) entry which is preliminary data.</text>
</comment>
<feature type="domain" description="Tubulin/FtsZ 2-layer sandwich" evidence="7">
    <location>
        <begin position="199"/>
        <end position="310"/>
    </location>
</feature>
<sequence length="310" mass="32625">MKKATIKVVGIGGAGGNAINRMMECKLQGVELIAVNTDAQDLKKIRAHKKLQIGTETTKGLGAGMNPDLGRKSALEDKEEIARLLQGADLVFLAAGLGGGTGGGAVPVIAEIAKNLGALSIAIVTKPFSFEGAWRTRLSQKALDQLKGKVDTLLSISNDQILKLVSDDTSVINAFWAADEMLRETVQAISDLIAKPGLINLDFADLKAVMKNAGQAMVGIGRASGEKRGERALEIALASPLLNFSPKGARGVLFNISGHNDLSLAEVEEVAKKIEGVVSKNARIIFGASFDRNLKEGELRLTLIATGFGA</sequence>
<dbReference type="Gene3D" id="3.40.50.1440">
    <property type="entry name" value="Tubulin/FtsZ, GTPase domain"/>
    <property type="match status" value="1"/>
</dbReference>
<dbReference type="SMART" id="SM00864">
    <property type="entry name" value="Tubulin"/>
    <property type="match status" value="1"/>
</dbReference>
<feature type="binding site" evidence="4">
    <location>
        <position position="179"/>
    </location>
    <ligand>
        <name>GTP</name>
        <dbReference type="ChEBI" id="CHEBI:37565"/>
    </ligand>
</feature>
<evidence type="ECO:0000259" key="6">
    <source>
        <dbReference type="SMART" id="SM00864"/>
    </source>
</evidence>
<accession>A0A1G2RMK0</accession>
<dbReference type="STRING" id="1802461.A3B24_02905"/>
<evidence type="ECO:0000256" key="1">
    <source>
        <dbReference type="ARBA" id="ARBA00009690"/>
    </source>
</evidence>
<feature type="binding site" evidence="4">
    <location>
        <position position="131"/>
    </location>
    <ligand>
        <name>GTP</name>
        <dbReference type="ChEBI" id="CHEBI:37565"/>
    </ligand>
</feature>
<dbReference type="GO" id="GO:0005737">
    <property type="term" value="C:cytoplasm"/>
    <property type="evidence" value="ECO:0007669"/>
    <property type="project" value="UniProtKB-SubCell"/>
</dbReference>
<dbReference type="HAMAP" id="MF_00909">
    <property type="entry name" value="FtsZ"/>
    <property type="match status" value="1"/>
</dbReference>
<dbReference type="PRINTS" id="PR00423">
    <property type="entry name" value="CELLDVISFTSZ"/>
</dbReference>
<protein>
    <recommendedName>
        <fullName evidence="4 5">Cell division protein FtsZ</fullName>
    </recommendedName>
</protein>
<feature type="binding site" evidence="4">
    <location>
        <begin position="13"/>
        <end position="17"/>
    </location>
    <ligand>
        <name>GTP</name>
        <dbReference type="ChEBI" id="CHEBI:37565"/>
    </ligand>
</feature>
<dbReference type="GO" id="GO:0043093">
    <property type="term" value="P:FtsZ-dependent cytokinesis"/>
    <property type="evidence" value="ECO:0007669"/>
    <property type="project" value="UniProtKB-UniRule"/>
</dbReference>
<organism evidence="8 9">
    <name type="scientific">Candidatus Wildermuthbacteria bacterium RIFCSPLOWO2_01_FULL_48_16</name>
    <dbReference type="NCBI Taxonomy" id="1802461"/>
    <lineage>
        <taxon>Bacteria</taxon>
        <taxon>Candidatus Wildermuthiibacteriota</taxon>
    </lineage>
</organism>
<dbReference type="InterPro" id="IPR003008">
    <property type="entry name" value="Tubulin_FtsZ_GTPase"/>
</dbReference>
<keyword evidence="4 8" id="KW-0132">Cell division</keyword>
<feature type="binding site" evidence="4">
    <location>
        <position position="135"/>
    </location>
    <ligand>
        <name>GTP</name>
        <dbReference type="ChEBI" id="CHEBI:37565"/>
    </ligand>
</feature>
<dbReference type="Pfam" id="PF12327">
    <property type="entry name" value="FtsZ_C"/>
    <property type="match status" value="1"/>
</dbReference>
<dbReference type="AlphaFoldDB" id="A0A1G2RMK0"/>
<keyword evidence="4" id="KW-0131">Cell cycle</keyword>
<dbReference type="InterPro" id="IPR008280">
    <property type="entry name" value="Tub_FtsZ_C"/>
</dbReference>
<dbReference type="InterPro" id="IPR045061">
    <property type="entry name" value="FtsZ/CetZ"/>
</dbReference>
<evidence type="ECO:0000256" key="3">
    <source>
        <dbReference type="ARBA" id="ARBA00023134"/>
    </source>
</evidence>
<evidence type="ECO:0000256" key="4">
    <source>
        <dbReference type="HAMAP-Rule" id="MF_00909"/>
    </source>
</evidence>
<dbReference type="CDD" id="cd02201">
    <property type="entry name" value="FtsZ_type1"/>
    <property type="match status" value="1"/>
</dbReference>
<evidence type="ECO:0000313" key="8">
    <source>
        <dbReference type="EMBL" id="OHA73728.1"/>
    </source>
</evidence>
<dbReference type="FunFam" id="3.40.50.1440:FF:000001">
    <property type="entry name" value="Cell division protein FtsZ"/>
    <property type="match status" value="1"/>
</dbReference>
<comment type="subcellular location">
    <subcellularLocation>
        <location evidence="4">Cytoplasm</location>
    </subcellularLocation>
    <text evidence="4">Assembles at midcell at the inner surface of the cytoplasmic membrane.</text>
</comment>
<gene>
    <name evidence="4" type="primary">ftsZ</name>
    <name evidence="8" type="ORF">A3B24_02905</name>
</gene>